<dbReference type="EMBL" id="KI912111">
    <property type="protein sequence ID" value="ETS83696.1"/>
    <property type="molecule type" value="Genomic_DNA"/>
</dbReference>
<evidence type="ECO:0000313" key="2">
    <source>
        <dbReference type="EMBL" id="ETS83696.1"/>
    </source>
</evidence>
<protein>
    <submittedName>
        <fullName evidence="2">Uncharacterized protein</fullName>
    </submittedName>
</protein>
<evidence type="ECO:0000313" key="3">
    <source>
        <dbReference type="Proteomes" id="UP000030651"/>
    </source>
</evidence>
<evidence type="ECO:0000256" key="1">
    <source>
        <dbReference type="SAM" id="MobiDB-lite"/>
    </source>
</evidence>
<dbReference type="RefSeq" id="XP_007832344.1">
    <property type="nucleotide sequence ID" value="XM_007834153.1"/>
</dbReference>
<name>W3XET0_PESFW</name>
<dbReference type="GeneID" id="19270585"/>
<organism evidence="2 3">
    <name type="scientific">Pestalotiopsis fici (strain W106-1 / CGMCC3.15140)</name>
    <dbReference type="NCBI Taxonomy" id="1229662"/>
    <lineage>
        <taxon>Eukaryota</taxon>
        <taxon>Fungi</taxon>
        <taxon>Dikarya</taxon>
        <taxon>Ascomycota</taxon>
        <taxon>Pezizomycotina</taxon>
        <taxon>Sordariomycetes</taxon>
        <taxon>Xylariomycetidae</taxon>
        <taxon>Amphisphaeriales</taxon>
        <taxon>Sporocadaceae</taxon>
        <taxon>Pestalotiopsis</taxon>
    </lineage>
</organism>
<sequence>MLRSSSTPTAVVDDEESSFESDGSTLVEWDDNEYDADDEQSEVDSSDESDGDSSDESSIATVDYNNNGGWVALVDEDFVLSNWIDEAFKRCPP</sequence>
<dbReference type="Proteomes" id="UP000030651">
    <property type="component" value="Unassembled WGS sequence"/>
</dbReference>
<dbReference type="KEGG" id="pfy:PFICI_05572"/>
<reference evidence="3" key="1">
    <citation type="journal article" date="2015" name="BMC Genomics">
        <title>Genomic and transcriptomic analysis of the endophytic fungus Pestalotiopsis fici reveals its lifestyle and high potential for synthesis of natural products.</title>
        <authorList>
            <person name="Wang X."/>
            <person name="Zhang X."/>
            <person name="Liu L."/>
            <person name="Xiang M."/>
            <person name="Wang W."/>
            <person name="Sun X."/>
            <person name="Che Y."/>
            <person name="Guo L."/>
            <person name="Liu G."/>
            <person name="Guo L."/>
            <person name="Wang C."/>
            <person name="Yin W.B."/>
            <person name="Stadler M."/>
            <person name="Zhang X."/>
            <person name="Liu X."/>
        </authorList>
    </citation>
    <scope>NUCLEOTIDE SEQUENCE [LARGE SCALE GENOMIC DNA]</scope>
    <source>
        <strain evidence="3">W106-1 / CGMCC3.15140</strain>
    </source>
</reference>
<feature type="region of interest" description="Disordered" evidence="1">
    <location>
        <begin position="1"/>
        <end position="62"/>
    </location>
</feature>
<dbReference type="InParanoid" id="W3XET0"/>
<feature type="compositionally biased region" description="Acidic residues" evidence="1">
    <location>
        <begin position="28"/>
        <end position="55"/>
    </location>
</feature>
<dbReference type="HOGENOM" id="CLU_2400385_0_0_1"/>
<keyword evidence="3" id="KW-1185">Reference proteome</keyword>
<accession>W3XET0</accession>
<gene>
    <name evidence="2" type="ORF">PFICI_05572</name>
</gene>
<proteinExistence type="predicted"/>
<dbReference type="AlphaFoldDB" id="W3XET0"/>